<sequence>MHTGPERALRRELGPPGVDSPHSSLALLMKTYWVLGAALLLAPACRRSALPAATSACIDPATVNPQGICTMEYAPVCGCDGKTYSNPCAARNAGVRTYTDGPCTAAAPN</sequence>
<feature type="compositionally biased region" description="Basic and acidic residues" evidence="1">
    <location>
        <begin position="1"/>
        <end position="13"/>
    </location>
</feature>
<dbReference type="EMBL" id="BAABDI010000003">
    <property type="protein sequence ID" value="GAA3963880.1"/>
    <property type="molecule type" value="Genomic_DNA"/>
</dbReference>
<dbReference type="PROSITE" id="PS51465">
    <property type="entry name" value="KAZAL_2"/>
    <property type="match status" value="1"/>
</dbReference>
<dbReference type="Proteomes" id="UP001501556">
    <property type="component" value="Unassembled WGS sequence"/>
</dbReference>
<name>A0ABP7PDD8_9BACT</name>
<dbReference type="SMART" id="SM00280">
    <property type="entry name" value="KAZAL"/>
    <property type="match status" value="1"/>
</dbReference>
<dbReference type="Gene3D" id="3.30.60.30">
    <property type="match status" value="1"/>
</dbReference>
<gene>
    <name evidence="3" type="ORF">GCM10022407_08150</name>
</gene>
<keyword evidence="4" id="KW-1185">Reference proteome</keyword>
<comment type="caution">
    <text evidence="3">The sequence shown here is derived from an EMBL/GenBank/DDBJ whole genome shotgun (WGS) entry which is preliminary data.</text>
</comment>
<feature type="region of interest" description="Disordered" evidence="1">
    <location>
        <begin position="1"/>
        <end position="20"/>
    </location>
</feature>
<feature type="domain" description="Kazal-like" evidence="2">
    <location>
        <begin position="51"/>
        <end position="105"/>
    </location>
</feature>
<evidence type="ECO:0000313" key="3">
    <source>
        <dbReference type="EMBL" id="GAA3963880.1"/>
    </source>
</evidence>
<dbReference type="CDD" id="cd00104">
    <property type="entry name" value="KAZAL_FS"/>
    <property type="match status" value="1"/>
</dbReference>
<evidence type="ECO:0000256" key="1">
    <source>
        <dbReference type="SAM" id="MobiDB-lite"/>
    </source>
</evidence>
<accession>A0ABP7PDD8</accession>
<reference evidence="4" key="1">
    <citation type="journal article" date="2019" name="Int. J. Syst. Evol. Microbiol.">
        <title>The Global Catalogue of Microorganisms (GCM) 10K type strain sequencing project: providing services to taxonomists for standard genome sequencing and annotation.</title>
        <authorList>
            <consortium name="The Broad Institute Genomics Platform"/>
            <consortium name="The Broad Institute Genome Sequencing Center for Infectious Disease"/>
            <person name="Wu L."/>
            <person name="Ma J."/>
        </authorList>
    </citation>
    <scope>NUCLEOTIDE SEQUENCE [LARGE SCALE GENOMIC DNA]</scope>
    <source>
        <strain evidence="4">JCM 17217</strain>
    </source>
</reference>
<dbReference type="SUPFAM" id="SSF100895">
    <property type="entry name" value="Kazal-type serine protease inhibitors"/>
    <property type="match status" value="1"/>
</dbReference>
<dbReference type="InterPro" id="IPR036058">
    <property type="entry name" value="Kazal_dom_sf"/>
</dbReference>
<organism evidence="3 4">
    <name type="scientific">Hymenobacter antarcticus</name>
    <dbReference type="NCBI Taxonomy" id="486270"/>
    <lineage>
        <taxon>Bacteria</taxon>
        <taxon>Pseudomonadati</taxon>
        <taxon>Bacteroidota</taxon>
        <taxon>Cytophagia</taxon>
        <taxon>Cytophagales</taxon>
        <taxon>Hymenobacteraceae</taxon>
        <taxon>Hymenobacter</taxon>
    </lineage>
</organism>
<evidence type="ECO:0000259" key="2">
    <source>
        <dbReference type="PROSITE" id="PS51465"/>
    </source>
</evidence>
<dbReference type="InterPro" id="IPR002350">
    <property type="entry name" value="Kazal_dom"/>
</dbReference>
<protein>
    <recommendedName>
        <fullName evidence="2">Kazal-like domain-containing protein</fullName>
    </recommendedName>
</protein>
<proteinExistence type="predicted"/>
<dbReference type="Pfam" id="PF00050">
    <property type="entry name" value="Kazal_1"/>
    <property type="match status" value="1"/>
</dbReference>
<evidence type="ECO:0000313" key="4">
    <source>
        <dbReference type="Proteomes" id="UP001501556"/>
    </source>
</evidence>